<organism evidence="3 4">
    <name type="scientific">Setaria italica</name>
    <name type="common">Foxtail millet</name>
    <name type="synonym">Panicum italicum</name>
    <dbReference type="NCBI Taxonomy" id="4555"/>
    <lineage>
        <taxon>Eukaryota</taxon>
        <taxon>Viridiplantae</taxon>
        <taxon>Streptophyta</taxon>
        <taxon>Embryophyta</taxon>
        <taxon>Tracheophyta</taxon>
        <taxon>Spermatophyta</taxon>
        <taxon>Magnoliopsida</taxon>
        <taxon>Liliopsida</taxon>
        <taxon>Poales</taxon>
        <taxon>Poaceae</taxon>
        <taxon>PACMAD clade</taxon>
        <taxon>Panicoideae</taxon>
        <taxon>Panicodae</taxon>
        <taxon>Paniceae</taxon>
        <taxon>Cenchrinae</taxon>
        <taxon>Setaria</taxon>
    </lineage>
</organism>
<dbReference type="AlphaFoldDB" id="K3YQS7"/>
<evidence type="ECO:0000313" key="4">
    <source>
        <dbReference type="Proteomes" id="UP000004995"/>
    </source>
</evidence>
<dbReference type="Pfam" id="PF12274">
    <property type="entry name" value="DUF3615"/>
    <property type="match status" value="1"/>
</dbReference>
<dbReference type="InterPro" id="IPR046527">
    <property type="entry name" value="PIR2-like_helical"/>
</dbReference>
<protein>
    <submittedName>
        <fullName evidence="3">Uncharacterized protein</fullName>
    </submittedName>
</protein>
<dbReference type="Pfam" id="PF20235">
    <property type="entry name" value="PIR2-like_helical"/>
    <property type="match status" value="2"/>
</dbReference>
<feature type="domain" description="DUF3615" evidence="1">
    <location>
        <begin position="471"/>
        <end position="559"/>
    </location>
</feature>
<dbReference type="EnsemblPlants" id="KQL28553">
    <property type="protein sequence ID" value="KQL28553"/>
    <property type="gene ID" value="SETIT_016621mg"/>
</dbReference>
<sequence>MARNRSVILRTIHGYYKEALDLLPLEDKPELTPRLLAAGVCFGFADPVTNIVANTICFLPDNDGEPEPDGATGNTLCFLPDNNGELEADGAKKRKREMMTKTKKAAVSREEVLSEIVARDVPSRTIAERSLEGLITFLTSYFCHLRAMDALRYLCLAKADLLVAVRLIELDRCYRNKDEFCISSHAAKTALKYAALSARQPNVDGFHTSSLSLAYHLKSITQTVPAGLTLSLRAVLIDRIHARYLKAISRLPTQDVRARYHRSLVNAGYCYGPLDPVTNIIINTIWYDTAFPPSENLEVDMICTTTFVRVESRSLSGLIKLLLTCIPDISEHEAMVYLLKNNMKVNKAIQMARSEGCDVHDWDINTYKAAGRESFHPELEAYVDFVMQSLPLVQPAIKSLLKVSDSLSSSEVLQLASLLSPSNCNPAKPLQATLEPSIELSNDALEMFASFKENFVGKQSFFRKKIETALRNEGYLYELHVICGINECVGSQKSFIDFTCPYSHVNFFAKPKTGGGLKLFFAELSNGDDDQSFCRTVSNKSIHARCCYCEYDGIRIVHPDENYCGGDIDFTKMACGEHEITNERIIAGGKLAIGKIGMCCEDYIYLDPTRDTKLIQGMNLTASRANESWSDIMRRAQA</sequence>
<evidence type="ECO:0000313" key="3">
    <source>
        <dbReference type="EnsemblPlants" id="KQL28553"/>
    </source>
</evidence>
<dbReference type="PANTHER" id="PTHR33120">
    <property type="entry name" value="EXPRESSED PROTEIN-RELATED"/>
    <property type="match status" value="1"/>
</dbReference>
<dbReference type="OMA" id="LRNCHTG"/>
<proteinExistence type="predicted"/>
<dbReference type="Proteomes" id="UP000004995">
    <property type="component" value="Unassembled WGS sequence"/>
</dbReference>
<dbReference type="Gramene" id="KQL28553">
    <property type="protein sequence ID" value="KQL28553"/>
    <property type="gene ID" value="SETIT_016621mg"/>
</dbReference>
<evidence type="ECO:0000259" key="2">
    <source>
        <dbReference type="Pfam" id="PF20235"/>
    </source>
</evidence>
<keyword evidence="4" id="KW-1185">Reference proteome</keyword>
<accession>K3YQS7</accession>
<dbReference type="InterPro" id="IPR022059">
    <property type="entry name" value="DUF3615"/>
</dbReference>
<name>K3YQS7_SETIT</name>
<dbReference type="eggNOG" id="ENOG502R61D">
    <property type="taxonomic scope" value="Eukaryota"/>
</dbReference>
<dbReference type="EMBL" id="AGNK02000102">
    <property type="status" value="NOT_ANNOTATED_CDS"/>
    <property type="molecule type" value="Genomic_DNA"/>
</dbReference>
<feature type="domain" description="PIR2-like helical" evidence="2">
    <location>
        <begin position="238"/>
        <end position="352"/>
    </location>
</feature>
<dbReference type="HOGENOM" id="CLU_011465_2_0_1"/>
<feature type="domain" description="PIR2-like helical" evidence="2">
    <location>
        <begin position="11"/>
        <end position="169"/>
    </location>
</feature>
<reference evidence="4" key="1">
    <citation type="journal article" date="2012" name="Nat. Biotechnol.">
        <title>Reference genome sequence of the model plant Setaria.</title>
        <authorList>
            <person name="Bennetzen J.L."/>
            <person name="Schmutz J."/>
            <person name="Wang H."/>
            <person name="Percifield R."/>
            <person name="Hawkins J."/>
            <person name="Pontaroli A.C."/>
            <person name="Estep M."/>
            <person name="Feng L."/>
            <person name="Vaughn J.N."/>
            <person name="Grimwood J."/>
            <person name="Jenkins J."/>
            <person name="Barry K."/>
            <person name="Lindquist E."/>
            <person name="Hellsten U."/>
            <person name="Deshpande S."/>
            <person name="Wang X."/>
            <person name="Wu X."/>
            <person name="Mitros T."/>
            <person name="Triplett J."/>
            <person name="Yang X."/>
            <person name="Ye C.Y."/>
            <person name="Mauro-Herrera M."/>
            <person name="Wang L."/>
            <person name="Li P."/>
            <person name="Sharma M."/>
            <person name="Sharma R."/>
            <person name="Ronald P.C."/>
            <person name="Panaud O."/>
            <person name="Kellogg E.A."/>
            <person name="Brutnell T.P."/>
            <person name="Doust A.N."/>
            <person name="Tuskan G.A."/>
            <person name="Rokhsar D."/>
            <person name="Devos K.M."/>
        </authorList>
    </citation>
    <scope>NUCLEOTIDE SEQUENCE [LARGE SCALE GENOMIC DNA]</scope>
    <source>
        <strain evidence="4">cv. Yugu1</strain>
    </source>
</reference>
<dbReference type="PANTHER" id="PTHR33120:SF43">
    <property type="entry name" value="PIR2-LIKE HELICAL DOMAIN-CONTAINING PROTEIN"/>
    <property type="match status" value="1"/>
</dbReference>
<dbReference type="InParanoid" id="K3YQS7"/>
<reference evidence="3" key="2">
    <citation type="submission" date="2018-08" db="UniProtKB">
        <authorList>
            <consortium name="EnsemblPlants"/>
        </authorList>
    </citation>
    <scope>IDENTIFICATION</scope>
    <source>
        <strain evidence="3">Yugu1</strain>
    </source>
</reference>
<evidence type="ECO:0000259" key="1">
    <source>
        <dbReference type="Pfam" id="PF12274"/>
    </source>
</evidence>